<protein>
    <submittedName>
        <fullName evidence="1">Uncharacterized protein</fullName>
    </submittedName>
</protein>
<name>A0A6C0JRI3_9ZZZZ</name>
<dbReference type="EMBL" id="MN740696">
    <property type="protein sequence ID" value="QHU08372.1"/>
    <property type="molecule type" value="Genomic_DNA"/>
</dbReference>
<accession>A0A6C0JRI3</accession>
<sequence>MTTKEEQKRAALAKYVKSVDAMLTEGMNLLRFWCCTDQVVYCEPVLQRYKTVITEMTADKQTMIDTVAGIENMSYYMMYVFNQAICGVYGYQVDTNFLPEADKNYATYINKVAKSVDAKQTHAPGFD</sequence>
<proteinExistence type="predicted"/>
<reference evidence="1" key="1">
    <citation type="journal article" date="2020" name="Nature">
        <title>Giant virus diversity and host interactions through global metagenomics.</title>
        <authorList>
            <person name="Schulz F."/>
            <person name="Roux S."/>
            <person name="Paez-Espino D."/>
            <person name="Jungbluth S."/>
            <person name="Walsh D.A."/>
            <person name="Denef V.J."/>
            <person name="McMahon K.D."/>
            <person name="Konstantinidis K.T."/>
            <person name="Eloe-Fadrosh E.A."/>
            <person name="Kyrpides N.C."/>
            <person name="Woyke T."/>
        </authorList>
    </citation>
    <scope>NUCLEOTIDE SEQUENCE</scope>
    <source>
        <strain evidence="1">GVMAG-S-1062768-28</strain>
    </source>
</reference>
<dbReference type="AlphaFoldDB" id="A0A6C0JRI3"/>
<evidence type="ECO:0000313" key="1">
    <source>
        <dbReference type="EMBL" id="QHU08372.1"/>
    </source>
</evidence>
<organism evidence="1">
    <name type="scientific">viral metagenome</name>
    <dbReference type="NCBI Taxonomy" id="1070528"/>
    <lineage>
        <taxon>unclassified sequences</taxon>
        <taxon>metagenomes</taxon>
        <taxon>organismal metagenomes</taxon>
    </lineage>
</organism>